<keyword evidence="3" id="KW-1185">Reference proteome</keyword>
<gene>
    <name evidence="2" type="ORF">NW755_000432</name>
</gene>
<reference evidence="2" key="1">
    <citation type="submission" date="2022-09" db="EMBL/GenBank/DDBJ databases">
        <title>Fusarium specimens isolated from Avocado Roots.</title>
        <authorList>
            <person name="Stajich J."/>
            <person name="Roper C."/>
            <person name="Heimlech-Rivalta G."/>
        </authorList>
    </citation>
    <scope>NUCLEOTIDE SEQUENCE</scope>
    <source>
        <strain evidence="2">A02</strain>
    </source>
</reference>
<evidence type="ECO:0000313" key="3">
    <source>
        <dbReference type="Proteomes" id="UP001152087"/>
    </source>
</evidence>
<sequence>MLQASATPPLDFPAKRRHTREHFLACLAPLATRERRSCQPHSGYNPDFAVAIPISSLLDDQAQHEVELTFPSRKTHIADPLLASCPKDPETPRYPRHSLEEQLGSKAELQLSRQLFL</sequence>
<protein>
    <submittedName>
        <fullName evidence="2">Uncharacterized protein</fullName>
    </submittedName>
</protein>
<proteinExistence type="predicted"/>
<evidence type="ECO:0000256" key="1">
    <source>
        <dbReference type="SAM" id="MobiDB-lite"/>
    </source>
</evidence>
<comment type="caution">
    <text evidence="2">The sequence shown here is derived from an EMBL/GenBank/DDBJ whole genome shotgun (WGS) entry which is preliminary data.</text>
</comment>
<accession>A0A9W8V5K2</accession>
<evidence type="ECO:0000313" key="2">
    <source>
        <dbReference type="EMBL" id="KAJ4197735.1"/>
    </source>
</evidence>
<dbReference type="EMBL" id="JAOQAV010000001">
    <property type="protein sequence ID" value="KAJ4197735.1"/>
    <property type="molecule type" value="Genomic_DNA"/>
</dbReference>
<organism evidence="2 3">
    <name type="scientific">Fusarium falciforme</name>
    <dbReference type="NCBI Taxonomy" id="195108"/>
    <lineage>
        <taxon>Eukaryota</taxon>
        <taxon>Fungi</taxon>
        <taxon>Dikarya</taxon>
        <taxon>Ascomycota</taxon>
        <taxon>Pezizomycotina</taxon>
        <taxon>Sordariomycetes</taxon>
        <taxon>Hypocreomycetidae</taxon>
        <taxon>Hypocreales</taxon>
        <taxon>Nectriaceae</taxon>
        <taxon>Fusarium</taxon>
        <taxon>Fusarium solani species complex</taxon>
    </lineage>
</organism>
<feature type="compositionally biased region" description="Basic and acidic residues" evidence="1">
    <location>
        <begin position="87"/>
        <end position="100"/>
    </location>
</feature>
<feature type="region of interest" description="Disordered" evidence="1">
    <location>
        <begin position="80"/>
        <end position="102"/>
    </location>
</feature>
<dbReference type="AlphaFoldDB" id="A0A9W8V5K2"/>
<name>A0A9W8V5K2_9HYPO</name>
<dbReference type="Proteomes" id="UP001152087">
    <property type="component" value="Unassembled WGS sequence"/>
</dbReference>